<dbReference type="InterPro" id="IPR016032">
    <property type="entry name" value="Sig_transdc_resp-reg_C-effctor"/>
</dbReference>
<dbReference type="SUPFAM" id="SSF46894">
    <property type="entry name" value="C-terminal effector domain of the bipartite response regulators"/>
    <property type="match status" value="1"/>
</dbReference>
<keyword evidence="2" id="KW-0804">Transcription</keyword>
<accession>A0A5P8JT75</accession>
<dbReference type="InterPro" id="IPR036388">
    <property type="entry name" value="WH-like_DNA-bd_sf"/>
</dbReference>
<keyword evidence="1" id="KW-0805">Transcription regulation</keyword>
<gene>
    <name evidence="3" type="ORF">LM010_10900</name>
</gene>
<evidence type="ECO:0000313" key="3">
    <source>
        <dbReference type="EMBL" id="QFQ91899.1"/>
    </source>
</evidence>
<dbReference type="Gene3D" id="1.10.10.10">
    <property type="entry name" value="Winged helix-like DNA-binding domain superfamily/Winged helix DNA-binding domain"/>
    <property type="match status" value="1"/>
</dbReference>
<proteinExistence type="predicted"/>
<organism evidence="3 4">
    <name type="scientific">Lacticaseibacillus manihotivorans</name>
    <dbReference type="NCBI Taxonomy" id="88233"/>
    <lineage>
        <taxon>Bacteria</taxon>
        <taxon>Bacillati</taxon>
        <taxon>Bacillota</taxon>
        <taxon>Bacilli</taxon>
        <taxon>Lactobacillales</taxon>
        <taxon>Lactobacillaceae</taxon>
        <taxon>Lacticaseibacillus</taxon>
    </lineage>
</organism>
<evidence type="ECO:0000256" key="2">
    <source>
        <dbReference type="ARBA" id="ARBA00023163"/>
    </source>
</evidence>
<protein>
    <submittedName>
        <fullName evidence="3">Uncharacterized protein</fullName>
    </submittedName>
</protein>
<evidence type="ECO:0000313" key="4">
    <source>
        <dbReference type="Proteomes" id="UP000388452"/>
    </source>
</evidence>
<dbReference type="EMBL" id="CP045068">
    <property type="protein sequence ID" value="QFQ91899.1"/>
    <property type="molecule type" value="Genomic_DNA"/>
</dbReference>
<dbReference type="GO" id="GO:0006355">
    <property type="term" value="P:regulation of DNA-templated transcription"/>
    <property type="evidence" value="ECO:0007669"/>
    <property type="project" value="InterPro"/>
</dbReference>
<dbReference type="AlphaFoldDB" id="A0A5P8JT75"/>
<name>A0A5P8JT75_9LACO</name>
<dbReference type="Proteomes" id="UP000388452">
    <property type="component" value="Chromosome"/>
</dbReference>
<dbReference type="RefSeq" id="WP_054715566.1">
    <property type="nucleotide sequence ID" value="NZ_CP045068.1"/>
</dbReference>
<dbReference type="GO" id="GO:0003677">
    <property type="term" value="F:DNA binding"/>
    <property type="evidence" value="ECO:0007669"/>
    <property type="project" value="InterPro"/>
</dbReference>
<reference evidence="3 4" key="1">
    <citation type="submission" date="2019-10" db="EMBL/GenBank/DDBJ databases">
        <title>Genome sequencing of Lactobacillus manihotivorans.</title>
        <authorList>
            <person name="Kim K."/>
        </authorList>
    </citation>
    <scope>NUCLEOTIDE SEQUENCE [LARGE SCALE GENOMIC DNA]</scope>
    <source>
        <strain evidence="3 4">LM010</strain>
    </source>
</reference>
<evidence type="ECO:0000256" key="1">
    <source>
        <dbReference type="ARBA" id="ARBA00023015"/>
    </source>
</evidence>
<sequence length="155" mass="17765">MMRAIDEDAQALINDVLRKAGVLNSDGDAEEVKGYAIGQYLRYTLGEVKPNREALRQDLIRLIVIRRHRGWLYEQYVPVMRGQQQAGRYEWLEVTPSKHRDLAHHVQLTPNERDVLYLLLAAGMSPAEIVEILGASDDWVEVTIAKIKQIYGPVW</sequence>